<evidence type="ECO:0000256" key="4">
    <source>
        <dbReference type="ARBA" id="ARBA00023235"/>
    </source>
</evidence>
<accession>A0A6J6JL64</accession>
<dbReference type="Pfam" id="PF00425">
    <property type="entry name" value="Chorismate_bind"/>
    <property type="match status" value="1"/>
</dbReference>
<dbReference type="PANTHER" id="PTHR42839">
    <property type="entry name" value="ISOCHORISMATE SYNTHASE ENTC"/>
    <property type="match status" value="1"/>
</dbReference>
<evidence type="ECO:0000313" key="9">
    <source>
        <dbReference type="EMBL" id="CAB4643213.1"/>
    </source>
</evidence>
<comment type="similarity">
    <text evidence="2">Belongs to the isochorismate synthase family.</text>
</comment>
<dbReference type="GO" id="GO:0008909">
    <property type="term" value="F:isochorismate synthase activity"/>
    <property type="evidence" value="ECO:0007669"/>
    <property type="project" value="UniProtKB-EC"/>
</dbReference>
<evidence type="ECO:0000313" key="8">
    <source>
        <dbReference type="EMBL" id="CAB4636793.1"/>
    </source>
</evidence>
<dbReference type="AlphaFoldDB" id="A0A6J6JL64"/>
<name>A0A6J6JL64_9ZZZZ</name>
<dbReference type="InterPro" id="IPR005801">
    <property type="entry name" value="ADC_synthase"/>
</dbReference>
<dbReference type="SUPFAM" id="SSF56322">
    <property type="entry name" value="ADC synthase"/>
    <property type="match status" value="1"/>
</dbReference>
<evidence type="ECO:0000256" key="1">
    <source>
        <dbReference type="ARBA" id="ARBA00000799"/>
    </source>
</evidence>
<keyword evidence="4" id="KW-0413">Isomerase</keyword>
<organism evidence="8">
    <name type="scientific">freshwater metagenome</name>
    <dbReference type="NCBI Taxonomy" id="449393"/>
    <lineage>
        <taxon>unclassified sequences</taxon>
        <taxon>metagenomes</taxon>
        <taxon>ecological metagenomes</taxon>
    </lineage>
</organism>
<sequence length="409" mass="43357">MRLTVTTVELEGADFELISKLPENPLVYIREGHGLVGWGEALRLESRASSGRIADLAKQWKSIVENSFVTDTLVCPGSGLVAFGAFAFSDQSVAPSVLIVPRVILGSSEGKIWLTRVSNSADSQPPAAEFWLKEITYPANEPLTFHSGKTSPEKFKDLVSLAVQKIEAGQIEKVVIARDLEASIPGGFDIRASLKKLSAQYPTCWVYSVDGIFGASPELLVRVSNSQVSARVLAGTAARGTDPGVDKAISVALTSSSKNTSEHAFAVNSLVNSLKQFCAQVDADPAPFSLALPNVWHLASDVHGVLKESASVLDVAAVLHPTAAVAGTPTSAAQEVISELEQNDRGRYAGPVGWIGADGDGEWAIALRGAQIEGSHLRAFAGCGIVAESDPEAELSETELKFRPIKEAL</sequence>
<dbReference type="EMBL" id="CAEZWA010000068">
    <property type="protein sequence ID" value="CAB4643213.1"/>
    <property type="molecule type" value="Genomic_DNA"/>
</dbReference>
<reference evidence="8" key="1">
    <citation type="submission" date="2020-05" db="EMBL/GenBank/DDBJ databases">
        <authorList>
            <person name="Chiriac C."/>
            <person name="Salcher M."/>
            <person name="Ghai R."/>
            <person name="Kavagutti S V."/>
        </authorList>
    </citation>
    <scope>NUCLEOTIDE SEQUENCE</scope>
</reference>
<proteinExistence type="inferred from homology"/>
<evidence type="ECO:0000256" key="2">
    <source>
        <dbReference type="ARBA" id="ARBA00005297"/>
    </source>
</evidence>
<protein>
    <recommendedName>
        <fullName evidence="3">isochorismate synthase</fullName>
        <ecNumber evidence="3">5.4.4.2</ecNumber>
    </recommendedName>
    <alternativeName>
        <fullName evidence="5">Isochorismate mutase</fullName>
    </alternativeName>
</protein>
<evidence type="ECO:0000259" key="6">
    <source>
        <dbReference type="Pfam" id="PF00425"/>
    </source>
</evidence>
<dbReference type="EMBL" id="CAEZSZ010000066">
    <property type="protein sequence ID" value="CAB4556492.1"/>
    <property type="molecule type" value="Genomic_DNA"/>
</dbReference>
<dbReference type="PANTHER" id="PTHR42839:SF2">
    <property type="entry name" value="ISOCHORISMATE SYNTHASE ENTC"/>
    <property type="match status" value="1"/>
</dbReference>
<dbReference type="InterPro" id="IPR015890">
    <property type="entry name" value="Chorismate_C"/>
</dbReference>
<dbReference type="EC" id="5.4.4.2" evidence="3"/>
<evidence type="ECO:0000313" key="7">
    <source>
        <dbReference type="EMBL" id="CAB4556492.1"/>
    </source>
</evidence>
<evidence type="ECO:0000256" key="5">
    <source>
        <dbReference type="ARBA" id="ARBA00041564"/>
    </source>
</evidence>
<dbReference type="EMBL" id="CAEZVO010000103">
    <property type="protein sequence ID" value="CAB4636793.1"/>
    <property type="molecule type" value="Genomic_DNA"/>
</dbReference>
<dbReference type="InterPro" id="IPR004561">
    <property type="entry name" value="IsoChor_synthase"/>
</dbReference>
<gene>
    <name evidence="7" type="ORF">UFOPK1561_00632</name>
    <name evidence="8" type="ORF">UFOPK2044_00718</name>
    <name evidence="9" type="ORF">UFOPK2165_00480</name>
</gene>
<evidence type="ECO:0000256" key="3">
    <source>
        <dbReference type="ARBA" id="ARBA00012824"/>
    </source>
</evidence>
<dbReference type="NCBIfam" id="TIGR00543">
    <property type="entry name" value="isochor_syn"/>
    <property type="match status" value="1"/>
</dbReference>
<dbReference type="Gene3D" id="3.60.120.10">
    <property type="entry name" value="Anthranilate synthase"/>
    <property type="match status" value="1"/>
</dbReference>
<feature type="domain" description="Chorismate-utilising enzyme C-terminal" evidence="6">
    <location>
        <begin position="152"/>
        <end position="401"/>
    </location>
</feature>
<comment type="catalytic activity">
    <reaction evidence="1">
        <text>chorismate = isochorismate</text>
        <dbReference type="Rhea" id="RHEA:18985"/>
        <dbReference type="ChEBI" id="CHEBI:29748"/>
        <dbReference type="ChEBI" id="CHEBI:29780"/>
        <dbReference type="EC" id="5.4.4.2"/>
    </reaction>
</comment>